<evidence type="ECO:0000313" key="4">
    <source>
        <dbReference type="EMBL" id="MTH63325.1"/>
    </source>
</evidence>
<keyword evidence="2" id="KW-0812">Transmembrane</keyword>
<reference evidence="4 5" key="1">
    <citation type="submission" date="2019-11" db="EMBL/GenBank/DDBJ databases">
        <authorList>
            <person name="Dong K."/>
        </authorList>
    </citation>
    <scope>NUCLEOTIDE SEQUENCE [LARGE SCALE GENOMIC DNA]</scope>
    <source>
        <strain evidence="4 5">DK608</strain>
    </source>
</reference>
<dbReference type="Proteomes" id="UP000478740">
    <property type="component" value="Unassembled WGS sequence"/>
</dbReference>
<dbReference type="Pfam" id="PF13717">
    <property type="entry name" value="Zn_ribbon_4"/>
    <property type="match status" value="1"/>
</dbReference>
<feature type="compositionally biased region" description="Low complexity" evidence="1">
    <location>
        <begin position="110"/>
        <end position="127"/>
    </location>
</feature>
<evidence type="ECO:0000256" key="2">
    <source>
        <dbReference type="SAM" id="Phobius"/>
    </source>
</evidence>
<feature type="region of interest" description="Disordered" evidence="1">
    <location>
        <begin position="240"/>
        <end position="263"/>
    </location>
</feature>
<feature type="compositionally biased region" description="Basic and acidic residues" evidence="1">
    <location>
        <begin position="172"/>
        <end position="182"/>
    </location>
</feature>
<evidence type="ECO:0000259" key="3">
    <source>
        <dbReference type="Pfam" id="PF13717"/>
    </source>
</evidence>
<proteinExistence type="predicted"/>
<accession>A0A6L6IS58</accession>
<keyword evidence="5" id="KW-1185">Reference proteome</keyword>
<keyword evidence="2" id="KW-0472">Membrane</keyword>
<keyword evidence="2" id="KW-1133">Transmembrane helix</keyword>
<dbReference type="AlphaFoldDB" id="A0A6L6IS58"/>
<evidence type="ECO:0000313" key="5">
    <source>
        <dbReference type="Proteomes" id="UP000478740"/>
    </source>
</evidence>
<dbReference type="RefSeq" id="WP_155043241.1">
    <property type="nucleotide sequence ID" value="NZ_WMIH01000005.1"/>
</dbReference>
<feature type="region of interest" description="Disordered" evidence="1">
    <location>
        <begin position="172"/>
        <end position="208"/>
    </location>
</feature>
<feature type="domain" description="Zinc finger/thioredoxin putative" evidence="3">
    <location>
        <begin position="1"/>
        <end position="35"/>
    </location>
</feature>
<feature type="compositionally biased region" description="Low complexity" evidence="1">
    <location>
        <begin position="185"/>
        <end position="208"/>
    </location>
</feature>
<dbReference type="InterPro" id="IPR011723">
    <property type="entry name" value="Znf/thioredoxin_put"/>
</dbReference>
<organism evidence="4 5">
    <name type="scientific">Paracoccus shanxieyensis</name>
    <dbReference type="NCBI Taxonomy" id="2675752"/>
    <lineage>
        <taxon>Bacteria</taxon>
        <taxon>Pseudomonadati</taxon>
        <taxon>Pseudomonadota</taxon>
        <taxon>Alphaproteobacteria</taxon>
        <taxon>Rhodobacterales</taxon>
        <taxon>Paracoccaceae</taxon>
        <taxon>Paracoccus</taxon>
    </lineage>
</organism>
<comment type="caution">
    <text evidence="4">The sequence shown here is derived from an EMBL/GenBank/DDBJ whole genome shotgun (WGS) entry which is preliminary data.</text>
</comment>
<sequence>MRLTCPRCNAQYEIPDAAIPAMGREVECSACAHVWHQPKGGPAQIASKSGAIAVDAADAGGDYDAQARPALNRQLNDSILQVLREETARELAARQAGPGASADSSDHIPATDAPQPDAPATAATDLPAPQPADEPPQTEAPEQRLIATPPETASDWPVSTVILPGEPLDAEALARADAKAEAEADAAAEAQAQAETSAAPAQTETPPLPDAARLAATLTRPAAPVLKAADMVNRPIPVETLTAPEPAPAKPAPTKSAAPAEPRRTRSGYAMGFGLAVMLALGLLALYALAPRMAAEDGGGALSGLRHSLDQTRLWLHGLIFGG</sequence>
<name>A0A6L6IS58_9RHOB</name>
<feature type="region of interest" description="Disordered" evidence="1">
    <location>
        <begin position="90"/>
        <end position="141"/>
    </location>
</feature>
<dbReference type="NCBIfam" id="TIGR02098">
    <property type="entry name" value="MJ0042_CXXC"/>
    <property type="match status" value="1"/>
</dbReference>
<evidence type="ECO:0000256" key="1">
    <source>
        <dbReference type="SAM" id="MobiDB-lite"/>
    </source>
</evidence>
<protein>
    <recommendedName>
        <fullName evidence="3">Zinc finger/thioredoxin putative domain-containing protein</fullName>
    </recommendedName>
</protein>
<feature type="transmembrane region" description="Helical" evidence="2">
    <location>
        <begin position="269"/>
        <end position="290"/>
    </location>
</feature>
<dbReference type="EMBL" id="WMII01000002">
    <property type="protein sequence ID" value="MTH63325.1"/>
    <property type="molecule type" value="Genomic_DNA"/>
</dbReference>
<gene>
    <name evidence="4" type="ORF">GL284_03460</name>
</gene>